<dbReference type="InterPro" id="IPR041522">
    <property type="entry name" value="CdaR_GGDEF"/>
</dbReference>
<evidence type="ECO:0000256" key="1">
    <source>
        <dbReference type="ARBA" id="ARBA00006754"/>
    </source>
</evidence>
<evidence type="ECO:0000259" key="3">
    <source>
        <dbReference type="Pfam" id="PF14361"/>
    </source>
</evidence>
<organism evidence="5 6">
    <name type="scientific">Pseudonocardia hierapolitana</name>
    <dbReference type="NCBI Taxonomy" id="1128676"/>
    <lineage>
        <taxon>Bacteria</taxon>
        <taxon>Bacillati</taxon>
        <taxon>Actinomycetota</taxon>
        <taxon>Actinomycetes</taxon>
        <taxon>Pseudonocardiales</taxon>
        <taxon>Pseudonocardiaceae</taxon>
        <taxon>Pseudonocardia</taxon>
    </lineage>
</organism>
<dbReference type="InterPro" id="IPR025736">
    <property type="entry name" value="PucR_C-HTH_dom"/>
</dbReference>
<dbReference type="Gene3D" id="1.10.10.2840">
    <property type="entry name" value="PucR C-terminal helix-turn-helix domain"/>
    <property type="match status" value="1"/>
</dbReference>
<evidence type="ECO:0000259" key="2">
    <source>
        <dbReference type="Pfam" id="PF13556"/>
    </source>
</evidence>
<evidence type="ECO:0000313" key="6">
    <source>
        <dbReference type="Proteomes" id="UP000321261"/>
    </source>
</evidence>
<sequence>MTDSGTPQRARAGSDLRTASDSWLADVARGAGREVGNVPIELLGDYLPLLAEAAVSGRKPDAVELDAVGLLGRRAAELGVSAGSVVQLYLSAAQQLWQHLPAVVRSRDSEVVRTAAAAVLHVVDEAVARLVEAYTDARRQMVRWEETLRREFIEDLLRGDADVGRLVERAEPFGLDMTRQHQVALAAPAGRLTETEATISSLERAVVHWAGDRDVLVATKDGWIVAITPADTDVPGARTGPKTLGDLLLKELEHSRGGPWRVTVGRPYLGSYGIARSYEEAREGLTMAVRLRLDSPLIQAEQLLIYRVLLRDQPAIADLVQSVLGQLVRARGGAEPLLTTLDAYFATGSVTTETARRLHLSVRAVTYRLDRIKTLTGYDPTDPAQRFTIHAAVLGARLLGWPERDFTVDR</sequence>
<feature type="domain" description="CdaR GGDEF-like" evidence="4">
    <location>
        <begin position="159"/>
        <end position="286"/>
    </location>
</feature>
<feature type="domain" description="PucR C-terminal helix-turn-helix" evidence="2">
    <location>
        <begin position="337"/>
        <end position="393"/>
    </location>
</feature>
<comment type="caution">
    <text evidence="5">The sequence shown here is derived from an EMBL/GenBank/DDBJ whole genome shotgun (WGS) entry which is preliminary data.</text>
</comment>
<dbReference type="InterPro" id="IPR025751">
    <property type="entry name" value="RsbRD_N_dom"/>
</dbReference>
<dbReference type="Pfam" id="PF13556">
    <property type="entry name" value="HTH_30"/>
    <property type="match status" value="1"/>
</dbReference>
<comment type="similarity">
    <text evidence="1">Belongs to the CdaR family.</text>
</comment>
<name>A0A561T037_9PSEU</name>
<dbReference type="Proteomes" id="UP000321261">
    <property type="component" value="Unassembled WGS sequence"/>
</dbReference>
<proteinExistence type="inferred from homology"/>
<dbReference type="EMBL" id="VIWU01000001">
    <property type="protein sequence ID" value="TWF80479.1"/>
    <property type="molecule type" value="Genomic_DNA"/>
</dbReference>
<evidence type="ECO:0000313" key="5">
    <source>
        <dbReference type="EMBL" id="TWF80479.1"/>
    </source>
</evidence>
<dbReference type="OrthoDB" id="5241664at2"/>
<dbReference type="Pfam" id="PF14361">
    <property type="entry name" value="RsbRD_N"/>
    <property type="match status" value="1"/>
</dbReference>
<accession>A0A561T037</accession>
<feature type="domain" description="RsbT co-antagonist protein RsbRD N-terminal" evidence="3">
    <location>
        <begin position="50"/>
        <end position="149"/>
    </location>
</feature>
<protein>
    <submittedName>
        <fullName evidence="5">CdaR family transcriptional regulator</fullName>
    </submittedName>
</protein>
<dbReference type="AlphaFoldDB" id="A0A561T037"/>
<evidence type="ECO:0000259" key="4">
    <source>
        <dbReference type="Pfam" id="PF17853"/>
    </source>
</evidence>
<dbReference type="InterPro" id="IPR042070">
    <property type="entry name" value="PucR_C-HTH_sf"/>
</dbReference>
<reference evidence="5 6" key="1">
    <citation type="submission" date="2019-06" db="EMBL/GenBank/DDBJ databases">
        <title>Sequencing the genomes of 1000 actinobacteria strains.</title>
        <authorList>
            <person name="Klenk H.-P."/>
        </authorList>
    </citation>
    <scope>NUCLEOTIDE SEQUENCE [LARGE SCALE GENOMIC DNA]</scope>
    <source>
        <strain evidence="5 6">DSM 45671</strain>
    </source>
</reference>
<keyword evidence="6" id="KW-1185">Reference proteome</keyword>
<gene>
    <name evidence="5" type="ORF">FHX44_116422</name>
</gene>
<dbReference type="PANTHER" id="PTHR33744:SF1">
    <property type="entry name" value="DNA-BINDING TRANSCRIPTIONAL ACTIVATOR ADER"/>
    <property type="match status" value="1"/>
</dbReference>
<dbReference type="PANTHER" id="PTHR33744">
    <property type="entry name" value="CARBOHYDRATE DIACID REGULATOR"/>
    <property type="match status" value="1"/>
</dbReference>
<dbReference type="InterPro" id="IPR051448">
    <property type="entry name" value="CdaR-like_regulators"/>
</dbReference>
<dbReference type="Pfam" id="PF17853">
    <property type="entry name" value="GGDEF_2"/>
    <property type="match status" value="1"/>
</dbReference>